<dbReference type="Pfam" id="PF08240">
    <property type="entry name" value="ADH_N"/>
    <property type="match status" value="1"/>
</dbReference>
<evidence type="ECO:0000313" key="5">
    <source>
        <dbReference type="EMBL" id="RKI16982.1"/>
    </source>
</evidence>
<keyword evidence="3" id="KW-0560">Oxidoreductase</keyword>
<dbReference type="RefSeq" id="WP_158626143.1">
    <property type="nucleotide sequence ID" value="NZ_RAWI01000006.1"/>
</dbReference>
<evidence type="ECO:0000256" key="3">
    <source>
        <dbReference type="ARBA" id="ARBA00023002"/>
    </source>
</evidence>
<dbReference type="InterPro" id="IPR011032">
    <property type="entry name" value="GroES-like_sf"/>
</dbReference>
<dbReference type="Gene3D" id="3.40.50.720">
    <property type="entry name" value="NAD(P)-binding Rossmann-like Domain"/>
    <property type="match status" value="1"/>
</dbReference>
<comment type="caution">
    <text evidence="5">The sequence shown here is derived from an EMBL/GenBank/DDBJ whole genome shotgun (WGS) entry which is preliminary data.</text>
</comment>
<proteinExistence type="predicted"/>
<feature type="non-terminal residue" evidence="5">
    <location>
        <position position="182"/>
    </location>
</feature>
<organism evidence="5 6">
    <name type="scientific">Corallococcus praedator</name>
    <dbReference type="NCBI Taxonomy" id="2316724"/>
    <lineage>
        <taxon>Bacteria</taxon>
        <taxon>Pseudomonadati</taxon>
        <taxon>Myxococcota</taxon>
        <taxon>Myxococcia</taxon>
        <taxon>Myxococcales</taxon>
        <taxon>Cystobacterineae</taxon>
        <taxon>Myxococcaceae</taxon>
        <taxon>Corallococcus</taxon>
    </lineage>
</organism>
<evidence type="ECO:0000259" key="4">
    <source>
        <dbReference type="Pfam" id="PF08240"/>
    </source>
</evidence>
<protein>
    <submittedName>
        <fullName evidence="5">NAD(P)-dependent alcohol dehydrogenase</fullName>
    </submittedName>
</protein>
<evidence type="ECO:0000313" key="6">
    <source>
        <dbReference type="Proteomes" id="UP000278907"/>
    </source>
</evidence>
<keyword evidence="6" id="KW-1185">Reference proteome</keyword>
<feature type="domain" description="Alcohol dehydrogenase-like N-terminal" evidence="4">
    <location>
        <begin position="27"/>
        <end position="146"/>
    </location>
</feature>
<dbReference type="PROSITE" id="PS00059">
    <property type="entry name" value="ADH_ZINC"/>
    <property type="match status" value="1"/>
</dbReference>
<accession>A0ABX9QRE2</accession>
<name>A0ABX9QRE2_9BACT</name>
<keyword evidence="1" id="KW-0479">Metal-binding</keyword>
<dbReference type="SUPFAM" id="SSF50129">
    <property type="entry name" value="GroES-like"/>
    <property type="match status" value="1"/>
</dbReference>
<sequence>MIPVRGYAAQDARSPLAPFHFERREPGPRDVQLDILYCGVCHGDLTMAHDELGFSRFPLVPGHEIVGRVVRVGRDVKKFKTGDLAGVGCLVDSCRTCDSCQEGLEQYCTTGNVQTYNALEKDGKTRTLGGYSEAIVVDEDFALRIPANLDPAAVAPLLCAGITTYSPLRRQQVGPGKRVGVV</sequence>
<dbReference type="Proteomes" id="UP000278907">
    <property type="component" value="Unassembled WGS sequence"/>
</dbReference>
<reference evidence="5 6" key="1">
    <citation type="submission" date="2018-09" db="EMBL/GenBank/DDBJ databases">
        <authorList>
            <person name="Livingstone P.G."/>
            <person name="Whitworth D.E."/>
        </authorList>
    </citation>
    <scope>NUCLEOTIDE SEQUENCE [LARGE SCALE GENOMIC DNA]</scope>
    <source>
        <strain evidence="5 6">CA031B</strain>
    </source>
</reference>
<dbReference type="InterPro" id="IPR002328">
    <property type="entry name" value="ADH_Zn_CS"/>
</dbReference>
<dbReference type="Gene3D" id="3.90.180.10">
    <property type="entry name" value="Medium-chain alcohol dehydrogenases, catalytic domain"/>
    <property type="match status" value="1"/>
</dbReference>
<dbReference type="EMBL" id="RAWI01000006">
    <property type="protein sequence ID" value="RKI16982.1"/>
    <property type="molecule type" value="Genomic_DNA"/>
</dbReference>
<gene>
    <name evidence="5" type="ORF">D7Y13_01575</name>
</gene>
<dbReference type="InterPro" id="IPR047109">
    <property type="entry name" value="CAD-like"/>
</dbReference>
<evidence type="ECO:0000256" key="2">
    <source>
        <dbReference type="ARBA" id="ARBA00022833"/>
    </source>
</evidence>
<dbReference type="PANTHER" id="PTHR42683">
    <property type="entry name" value="ALDEHYDE REDUCTASE"/>
    <property type="match status" value="1"/>
</dbReference>
<dbReference type="InterPro" id="IPR013154">
    <property type="entry name" value="ADH-like_N"/>
</dbReference>
<keyword evidence="2" id="KW-0862">Zinc</keyword>
<evidence type="ECO:0000256" key="1">
    <source>
        <dbReference type="ARBA" id="ARBA00022723"/>
    </source>
</evidence>